<feature type="domain" description="ABC transporter" evidence="4">
    <location>
        <begin position="4"/>
        <end position="219"/>
    </location>
</feature>
<dbReference type="GO" id="GO:0005524">
    <property type="term" value="F:ATP binding"/>
    <property type="evidence" value="ECO:0007669"/>
    <property type="project" value="UniProtKB-KW"/>
</dbReference>
<evidence type="ECO:0000313" key="5">
    <source>
        <dbReference type="EMBL" id="MFC4651671.1"/>
    </source>
</evidence>
<dbReference type="PANTHER" id="PTHR42939">
    <property type="entry name" value="ABC TRANSPORTER ATP-BINDING PROTEIN ALBC-RELATED"/>
    <property type="match status" value="1"/>
</dbReference>
<evidence type="ECO:0000256" key="1">
    <source>
        <dbReference type="ARBA" id="ARBA00022448"/>
    </source>
</evidence>
<dbReference type="InterPro" id="IPR003439">
    <property type="entry name" value="ABC_transporter-like_ATP-bd"/>
</dbReference>
<comment type="caution">
    <text evidence="5">The sequence shown here is derived from an EMBL/GenBank/DDBJ whole genome shotgun (WGS) entry which is preliminary data.</text>
</comment>
<dbReference type="Proteomes" id="UP001595987">
    <property type="component" value="Unassembled WGS sequence"/>
</dbReference>
<reference evidence="6" key="1">
    <citation type="journal article" date="2019" name="Int. J. Syst. Evol. Microbiol.">
        <title>The Global Catalogue of Microorganisms (GCM) 10K type strain sequencing project: providing services to taxonomists for standard genome sequencing and annotation.</title>
        <authorList>
            <consortium name="The Broad Institute Genomics Platform"/>
            <consortium name="The Broad Institute Genome Sequencing Center for Infectious Disease"/>
            <person name="Wu L."/>
            <person name="Ma J."/>
        </authorList>
    </citation>
    <scope>NUCLEOTIDE SEQUENCE [LARGE SCALE GENOMIC DNA]</scope>
    <source>
        <strain evidence="6">CCUG 63287</strain>
    </source>
</reference>
<gene>
    <name evidence="5" type="ORF">ACFO26_01980</name>
</gene>
<evidence type="ECO:0000256" key="2">
    <source>
        <dbReference type="ARBA" id="ARBA00022741"/>
    </source>
</evidence>
<dbReference type="PROSITE" id="PS50893">
    <property type="entry name" value="ABC_TRANSPORTER_2"/>
    <property type="match status" value="1"/>
</dbReference>
<keyword evidence="2" id="KW-0547">Nucleotide-binding</keyword>
<dbReference type="SMART" id="SM00382">
    <property type="entry name" value="AAA"/>
    <property type="match status" value="1"/>
</dbReference>
<dbReference type="InterPro" id="IPR003593">
    <property type="entry name" value="AAA+_ATPase"/>
</dbReference>
<organism evidence="5 6">
    <name type="scientific">Lactococcus nasutitermitis</name>
    <dbReference type="NCBI Taxonomy" id="1652957"/>
    <lineage>
        <taxon>Bacteria</taxon>
        <taxon>Bacillati</taxon>
        <taxon>Bacillota</taxon>
        <taxon>Bacilli</taxon>
        <taxon>Lactobacillales</taxon>
        <taxon>Streptococcaceae</taxon>
        <taxon>Lactococcus</taxon>
    </lineage>
</organism>
<name>A0ABV9JB59_9LACT</name>
<dbReference type="Gene3D" id="3.40.50.300">
    <property type="entry name" value="P-loop containing nucleotide triphosphate hydrolases"/>
    <property type="match status" value="1"/>
</dbReference>
<evidence type="ECO:0000256" key="3">
    <source>
        <dbReference type="ARBA" id="ARBA00022840"/>
    </source>
</evidence>
<keyword evidence="3 5" id="KW-0067">ATP-binding</keyword>
<dbReference type="SUPFAM" id="SSF52540">
    <property type="entry name" value="P-loop containing nucleoside triphosphate hydrolases"/>
    <property type="match status" value="1"/>
</dbReference>
<protein>
    <submittedName>
        <fullName evidence="5">ATP-binding cassette domain-containing protein</fullName>
    </submittedName>
</protein>
<dbReference type="Pfam" id="PF00005">
    <property type="entry name" value="ABC_tran"/>
    <property type="match status" value="1"/>
</dbReference>
<dbReference type="EMBL" id="JBHSGD010000002">
    <property type="protein sequence ID" value="MFC4651671.1"/>
    <property type="molecule type" value="Genomic_DNA"/>
</dbReference>
<accession>A0ABV9JB59</accession>
<dbReference type="RefSeq" id="WP_213536609.1">
    <property type="nucleotide sequence ID" value="NZ_BOVQ01000008.1"/>
</dbReference>
<dbReference type="PANTHER" id="PTHR42939:SF1">
    <property type="entry name" value="ABC TRANSPORTER ATP-BINDING PROTEIN ALBC-RELATED"/>
    <property type="match status" value="1"/>
</dbReference>
<dbReference type="InterPro" id="IPR051782">
    <property type="entry name" value="ABC_Transporter_VariousFunc"/>
</dbReference>
<keyword evidence="6" id="KW-1185">Reference proteome</keyword>
<evidence type="ECO:0000259" key="4">
    <source>
        <dbReference type="PROSITE" id="PS50893"/>
    </source>
</evidence>
<dbReference type="InterPro" id="IPR027417">
    <property type="entry name" value="P-loop_NTPase"/>
</dbReference>
<keyword evidence="1" id="KW-0813">Transport</keyword>
<evidence type="ECO:0000313" key="6">
    <source>
        <dbReference type="Proteomes" id="UP001595987"/>
    </source>
</evidence>
<sequence length="220" mass="25574">MDNIGIKQVSKRFSDKIIMEEANITFSKGKISFIMGPNGIGKTTLIKIFMGLQKLDKGIIINPYKNNNSFVLFDDLSLYQNLTGYRNIQLFTSFKFSKKEIKEISQKYLSDKRLNKNVRNYSLGEGKKLSLIIWVLLSPPLSIMDEVTNGLDYQSLTDLRNKLLSLKKDMFIILTGHDFAFYESIIDELYVFKNHKIIKDEVWKEKGLGETYEHYFTPRV</sequence>
<proteinExistence type="predicted"/>